<keyword evidence="4" id="KW-0040">ANK repeat</keyword>
<evidence type="ECO:0000313" key="7">
    <source>
        <dbReference type="Proteomes" id="UP000281553"/>
    </source>
</evidence>
<comment type="subcellular location">
    <subcellularLocation>
        <location evidence="1">Nucleus</location>
    </subcellularLocation>
</comment>
<dbReference type="EMBL" id="UYRU01044617">
    <property type="protein sequence ID" value="VDK87202.1"/>
    <property type="molecule type" value="Genomic_DNA"/>
</dbReference>
<organism evidence="6 7">
    <name type="scientific">Dibothriocephalus latus</name>
    <name type="common">Fish tapeworm</name>
    <name type="synonym">Diphyllobothrium latum</name>
    <dbReference type="NCBI Taxonomy" id="60516"/>
    <lineage>
        <taxon>Eukaryota</taxon>
        <taxon>Metazoa</taxon>
        <taxon>Spiralia</taxon>
        <taxon>Lophotrochozoa</taxon>
        <taxon>Platyhelminthes</taxon>
        <taxon>Cestoda</taxon>
        <taxon>Eucestoda</taxon>
        <taxon>Diphyllobothriidea</taxon>
        <taxon>Diphyllobothriidae</taxon>
        <taxon>Dibothriocephalus</taxon>
    </lineage>
</organism>
<evidence type="ECO:0000256" key="3">
    <source>
        <dbReference type="ARBA" id="ARBA00022737"/>
    </source>
</evidence>
<evidence type="ECO:0000256" key="1">
    <source>
        <dbReference type="ARBA" id="ARBA00004123"/>
    </source>
</evidence>
<dbReference type="OrthoDB" id="412109at2759"/>
<accession>A0A3P6TGD4</accession>
<dbReference type="InterPro" id="IPR038753">
    <property type="entry name" value="NFKBIL1"/>
</dbReference>
<gene>
    <name evidence="6" type="ORF">DILT_LOCUS3981</name>
</gene>
<dbReference type="GO" id="GO:0005634">
    <property type="term" value="C:nucleus"/>
    <property type="evidence" value="ECO:0007669"/>
    <property type="project" value="UniProtKB-SubCell"/>
</dbReference>
<dbReference type="PANTHER" id="PTHR15263:SF1">
    <property type="entry name" value="NF-KAPPA-B INHIBITOR-LIKE PROTEIN 1"/>
    <property type="match status" value="1"/>
</dbReference>
<name>A0A3P6TGD4_DIBLA</name>
<evidence type="ECO:0000256" key="4">
    <source>
        <dbReference type="ARBA" id="ARBA00023043"/>
    </source>
</evidence>
<evidence type="ECO:0000313" key="6">
    <source>
        <dbReference type="EMBL" id="VDK87202.1"/>
    </source>
</evidence>
<dbReference type="AlphaFoldDB" id="A0A3P6TGD4"/>
<protein>
    <submittedName>
        <fullName evidence="6">Uncharacterized protein</fullName>
    </submittedName>
</protein>
<reference evidence="6 7" key="1">
    <citation type="submission" date="2018-11" db="EMBL/GenBank/DDBJ databases">
        <authorList>
            <consortium name="Pathogen Informatics"/>
        </authorList>
    </citation>
    <scope>NUCLEOTIDE SEQUENCE [LARGE SCALE GENOMIC DNA]</scope>
</reference>
<proteinExistence type="predicted"/>
<keyword evidence="7" id="KW-1185">Reference proteome</keyword>
<keyword evidence="3" id="KW-0677">Repeat</keyword>
<evidence type="ECO:0000256" key="2">
    <source>
        <dbReference type="ARBA" id="ARBA00022553"/>
    </source>
</evidence>
<keyword evidence="2" id="KW-0597">Phosphoprotein</keyword>
<sequence>MFPNFSFCPNKIVVFLGFAEVDDEGEDPFDAIRAEYESRYSRPTVNTHHRLSATSSAANVERERRQFFQRHAEGLRKRGFLFTPTPPRKSQLSDFLSQWQAFLADQEPLTLCNLSHIPWLPVPEGDVPDLLRFVGHNFASLRQLQVDWHPDRFFSRLALRLTSEEVRQALTDRVNATSQLLNEGIAELRRLRVDTKTAPSS</sequence>
<dbReference type="Proteomes" id="UP000281553">
    <property type="component" value="Unassembled WGS sequence"/>
</dbReference>
<dbReference type="PANTHER" id="PTHR15263">
    <property type="entry name" value="I-KAPPA-B-LIKE PROTEIN IKBL"/>
    <property type="match status" value="1"/>
</dbReference>
<evidence type="ECO:0000256" key="5">
    <source>
        <dbReference type="ARBA" id="ARBA00023242"/>
    </source>
</evidence>
<keyword evidence="5" id="KW-0539">Nucleus</keyword>
<dbReference type="GO" id="GO:0043124">
    <property type="term" value="P:negative regulation of canonical NF-kappaB signal transduction"/>
    <property type="evidence" value="ECO:0007669"/>
    <property type="project" value="InterPro"/>
</dbReference>